<organism evidence="2 3">
    <name type="scientific">Peridroma alphabaculovirus</name>
    <dbReference type="NCBI Taxonomy" id="1346829"/>
    <lineage>
        <taxon>Viruses</taxon>
        <taxon>Viruses incertae sedis</taxon>
        <taxon>Naldaviricetes</taxon>
        <taxon>Lefavirales</taxon>
        <taxon>Baculoviridae</taxon>
        <taxon>Alphabaculovirus</taxon>
    </lineage>
</organism>
<reference evidence="2 3" key="1">
    <citation type="journal article" date="2015" name="Genome Announc.">
        <title>A Distinct Group II Alphabaculovirus Isolated from a Peridroma Species.</title>
        <authorList>
            <person name="Rohrmann G.F."/>
            <person name="Erlandson M.A."/>
            <person name="Theilmann D.A."/>
        </authorList>
    </citation>
    <scope>NUCLEOTIDE SEQUENCE [LARGE SCALE GENOMIC DNA]</scope>
    <source>
        <strain evidence="2">GR_167</strain>
    </source>
</reference>
<accession>A0A068LKP3</accession>
<feature type="compositionally biased region" description="Low complexity" evidence="1">
    <location>
        <begin position="134"/>
        <end position="143"/>
    </location>
</feature>
<evidence type="ECO:0000256" key="1">
    <source>
        <dbReference type="SAM" id="MobiDB-lite"/>
    </source>
</evidence>
<keyword evidence="3" id="KW-1185">Reference proteome</keyword>
<dbReference type="InterPro" id="IPR003225">
    <property type="entry name" value="DUF325"/>
</dbReference>
<dbReference type="OrthoDB" id="17307at10239"/>
<dbReference type="Proteomes" id="UP000203240">
    <property type="component" value="Segment"/>
</dbReference>
<dbReference type="EMBL" id="KM009991">
    <property type="protein sequence ID" value="AIE47758.1"/>
    <property type="molecule type" value="Genomic_DNA"/>
</dbReference>
<evidence type="ECO:0000313" key="2">
    <source>
        <dbReference type="EMBL" id="AIE47758.1"/>
    </source>
</evidence>
<gene>
    <name evidence="2" type="ORF">pesp027</name>
</gene>
<dbReference type="Pfam" id="PF03804">
    <property type="entry name" value="DUF325"/>
    <property type="match status" value="1"/>
</dbReference>
<dbReference type="RefSeq" id="YP_009049853.1">
    <property type="nucleotide sequence ID" value="NC_024625.1"/>
</dbReference>
<proteinExistence type="predicted"/>
<name>A0A068LKP3_9ABAC</name>
<feature type="region of interest" description="Disordered" evidence="1">
    <location>
        <begin position="116"/>
        <end position="157"/>
    </location>
</feature>
<protein>
    <submittedName>
        <fullName evidence="2">Ac4</fullName>
    </submittedName>
</protein>
<evidence type="ECO:0000313" key="3">
    <source>
        <dbReference type="Proteomes" id="UP000203240"/>
    </source>
</evidence>
<sequence length="218" mass="25173">MSIKQYIKNILRKYDGDIPPFVDPLAELHAHVLNSVSDADATQLRYPDRNRLVADVMHTIIDAYLPAQHQQHEDVVCYRVCAECDRVADKHHRKIVTVKRYVCRSCGALMVHDDHDPAQRRRHHHRHHEVGPEDSASSDSSVSDVDDLDDDDDKHKTVVPSSGLAISKWTWIKLATEAFLLVRCWVWGLCDKPWYILWSKKPQQQQRPPSRPTSDKSM</sequence>
<dbReference type="GeneID" id="20003941"/>